<feature type="region of interest" description="Disordered" evidence="8">
    <location>
        <begin position="1"/>
        <end position="22"/>
    </location>
</feature>
<keyword evidence="11" id="KW-1185">Reference proteome</keyword>
<accession>A0A4Y8KR53</accession>
<keyword evidence="3" id="KW-0813">Transport</keyword>
<reference evidence="10 11" key="1">
    <citation type="submission" date="2019-03" db="EMBL/GenBank/DDBJ databases">
        <title>Genomics of glacier-inhabiting Cryobacterium strains.</title>
        <authorList>
            <person name="Liu Q."/>
            <person name="Xin Y.-H."/>
        </authorList>
    </citation>
    <scope>NUCLEOTIDE SEQUENCE [LARGE SCALE GENOMIC DNA]</scope>
    <source>
        <strain evidence="10 11">CGMCC 1.4292</strain>
    </source>
</reference>
<evidence type="ECO:0000256" key="1">
    <source>
        <dbReference type="ARBA" id="ARBA00004651"/>
    </source>
</evidence>
<dbReference type="PANTHER" id="PTHR34979">
    <property type="entry name" value="INNER MEMBRANE PROTEIN YGAZ"/>
    <property type="match status" value="1"/>
</dbReference>
<proteinExistence type="inferred from homology"/>
<evidence type="ECO:0000313" key="10">
    <source>
        <dbReference type="EMBL" id="TFD79291.1"/>
    </source>
</evidence>
<feature type="transmembrane region" description="Helical" evidence="9">
    <location>
        <begin position="150"/>
        <end position="171"/>
    </location>
</feature>
<comment type="subcellular location">
    <subcellularLocation>
        <location evidence="1">Cell membrane</location>
        <topology evidence="1">Multi-pass membrane protein</topology>
    </subcellularLocation>
</comment>
<sequence>MLNGFVRADSVNSSGDSPDETIERGNQRLARRSGLAVGLATAAYGISFGALSVAAGLSIAQTCFLSIVMFSGGSQFALVGVLATGGAASGPAAIAGAALLGVRNGIYGIRTSPMIGRGWWKRTAAAWLTIDESTAVGLAQPTPRSRRTGFWVTGLAVFIGWNLTTLLGALIGDAMGDTRAYGLDAAVFCQLEAGHFSAKKPASSAPFPAS</sequence>
<evidence type="ECO:0000256" key="3">
    <source>
        <dbReference type="ARBA" id="ARBA00022448"/>
    </source>
</evidence>
<dbReference type="PANTHER" id="PTHR34979:SF1">
    <property type="entry name" value="INNER MEMBRANE PROTEIN YGAZ"/>
    <property type="match status" value="1"/>
</dbReference>
<protein>
    <submittedName>
        <fullName evidence="10">Branched-chain amino acid ABC transporter permease</fullName>
    </submittedName>
</protein>
<evidence type="ECO:0000256" key="7">
    <source>
        <dbReference type="ARBA" id="ARBA00023136"/>
    </source>
</evidence>
<keyword evidence="5 9" id="KW-0812">Transmembrane</keyword>
<dbReference type="EMBL" id="SOHQ01000025">
    <property type="protein sequence ID" value="TFD79291.1"/>
    <property type="molecule type" value="Genomic_DNA"/>
</dbReference>
<feature type="transmembrane region" description="Helical" evidence="9">
    <location>
        <begin position="76"/>
        <end position="102"/>
    </location>
</feature>
<comment type="similarity">
    <text evidence="2">Belongs to the AzlC family.</text>
</comment>
<dbReference type="Proteomes" id="UP000298218">
    <property type="component" value="Unassembled WGS sequence"/>
</dbReference>
<evidence type="ECO:0000256" key="4">
    <source>
        <dbReference type="ARBA" id="ARBA00022475"/>
    </source>
</evidence>
<dbReference type="GO" id="GO:1903785">
    <property type="term" value="P:L-valine transmembrane transport"/>
    <property type="evidence" value="ECO:0007669"/>
    <property type="project" value="TreeGrafter"/>
</dbReference>
<keyword evidence="7 9" id="KW-0472">Membrane</keyword>
<evidence type="ECO:0000256" key="6">
    <source>
        <dbReference type="ARBA" id="ARBA00022989"/>
    </source>
</evidence>
<comment type="caution">
    <text evidence="10">The sequence shown here is derived from an EMBL/GenBank/DDBJ whole genome shotgun (WGS) entry which is preliminary data.</text>
</comment>
<dbReference type="OrthoDB" id="5195391at2"/>
<evidence type="ECO:0000256" key="9">
    <source>
        <dbReference type="SAM" id="Phobius"/>
    </source>
</evidence>
<feature type="transmembrane region" description="Helical" evidence="9">
    <location>
        <begin position="37"/>
        <end position="70"/>
    </location>
</feature>
<dbReference type="AlphaFoldDB" id="A0A4Y8KR53"/>
<gene>
    <name evidence="10" type="ORF">E3T53_07645</name>
</gene>
<evidence type="ECO:0000313" key="11">
    <source>
        <dbReference type="Proteomes" id="UP000298218"/>
    </source>
</evidence>
<dbReference type="GO" id="GO:0005886">
    <property type="term" value="C:plasma membrane"/>
    <property type="evidence" value="ECO:0007669"/>
    <property type="project" value="UniProtKB-SubCell"/>
</dbReference>
<keyword evidence="6 9" id="KW-1133">Transmembrane helix</keyword>
<organism evidence="10 11">
    <name type="scientific">Cryobacterium psychrophilum</name>
    <dbReference type="NCBI Taxonomy" id="41988"/>
    <lineage>
        <taxon>Bacteria</taxon>
        <taxon>Bacillati</taxon>
        <taxon>Actinomycetota</taxon>
        <taxon>Actinomycetes</taxon>
        <taxon>Micrococcales</taxon>
        <taxon>Microbacteriaceae</taxon>
        <taxon>Cryobacterium</taxon>
    </lineage>
</organism>
<dbReference type="Pfam" id="PF03591">
    <property type="entry name" value="AzlC"/>
    <property type="match status" value="1"/>
</dbReference>
<dbReference type="InterPro" id="IPR011606">
    <property type="entry name" value="Brnchd-chn_aa_trnsp_permease"/>
</dbReference>
<evidence type="ECO:0000256" key="5">
    <source>
        <dbReference type="ARBA" id="ARBA00022692"/>
    </source>
</evidence>
<evidence type="ECO:0000256" key="8">
    <source>
        <dbReference type="SAM" id="MobiDB-lite"/>
    </source>
</evidence>
<keyword evidence="4" id="KW-1003">Cell membrane</keyword>
<name>A0A4Y8KR53_9MICO</name>
<evidence type="ECO:0000256" key="2">
    <source>
        <dbReference type="ARBA" id="ARBA00010735"/>
    </source>
</evidence>